<name>A0ABS9L5Z6_9MICC</name>
<comment type="caution">
    <text evidence="2">The sequence shown here is derived from an EMBL/GenBank/DDBJ whole genome shotgun (WGS) entry which is preliminary data.</text>
</comment>
<proteinExistence type="predicted"/>
<keyword evidence="3" id="KW-1185">Reference proteome</keyword>
<dbReference type="Proteomes" id="UP001165368">
    <property type="component" value="Unassembled WGS sequence"/>
</dbReference>
<dbReference type="EMBL" id="JAKLTQ010000005">
    <property type="protein sequence ID" value="MCG2622096.1"/>
    <property type="molecule type" value="Genomic_DNA"/>
</dbReference>
<gene>
    <name evidence="2" type="ORF">LVY72_09205</name>
</gene>
<keyword evidence="1" id="KW-0732">Signal</keyword>
<reference evidence="2" key="1">
    <citation type="submission" date="2022-01" db="EMBL/GenBank/DDBJ databases">
        <authorList>
            <person name="Jo J.-H."/>
            <person name="Im W.-T."/>
        </authorList>
    </citation>
    <scope>NUCLEOTIDE SEQUENCE</scope>
    <source>
        <strain evidence="2">I2-34</strain>
    </source>
</reference>
<dbReference type="InterPro" id="IPR007343">
    <property type="entry name" value="Uncharacterised_pept_Zn_put"/>
</dbReference>
<feature type="signal peptide" evidence="1">
    <location>
        <begin position="1"/>
        <end position="22"/>
    </location>
</feature>
<protein>
    <submittedName>
        <fullName evidence="2">Neutral zinc metallopeptidase</fullName>
    </submittedName>
</protein>
<dbReference type="SUPFAM" id="SSF55486">
    <property type="entry name" value="Metalloproteases ('zincins'), catalytic domain"/>
    <property type="match status" value="1"/>
</dbReference>
<feature type="chain" id="PRO_5045445469" evidence="1">
    <location>
        <begin position="23"/>
        <end position="226"/>
    </location>
</feature>
<dbReference type="Pfam" id="PF04228">
    <property type="entry name" value="Zn_peptidase"/>
    <property type="match status" value="1"/>
</dbReference>
<evidence type="ECO:0000256" key="1">
    <source>
        <dbReference type="SAM" id="SignalP"/>
    </source>
</evidence>
<evidence type="ECO:0000313" key="2">
    <source>
        <dbReference type="EMBL" id="MCG2622096.1"/>
    </source>
</evidence>
<evidence type="ECO:0000313" key="3">
    <source>
        <dbReference type="Proteomes" id="UP001165368"/>
    </source>
</evidence>
<dbReference type="RefSeq" id="WP_237820065.1">
    <property type="nucleotide sequence ID" value="NZ_JAKLTQ010000005.1"/>
</dbReference>
<organism evidence="2 3">
    <name type="scientific">Arthrobacter hankyongi</name>
    <dbReference type="NCBI Taxonomy" id="2904801"/>
    <lineage>
        <taxon>Bacteria</taxon>
        <taxon>Bacillati</taxon>
        <taxon>Actinomycetota</taxon>
        <taxon>Actinomycetes</taxon>
        <taxon>Micrococcales</taxon>
        <taxon>Micrococcaceae</taxon>
        <taxon>Arthrobacter</taxon>
    </lineage>
</organism>
<accession>A0ABS9L5Z6</accession>
<sequence length="226" mass="23469">MSRNQTIRILATLALAGTSAFAGTGAAVAVTPAEPAPAENLQADIATAQAATNTYWATHWNEFFDGSYTPPTVVGLYDGTNPATAPVCGGQPLGPGNAYYCPEGDYVAWDAGLMTNGYQSGDAWPYLVVAHEWGHAIQNRLPQSLITPAPELQADCLAGAALFGAAADGTLVFEDGDQQELVAALSALADQTPWTKSGDHGDALERVNAFSSGRQGGVEACLPQEQ</sequence>